<organism evidence="1 2">
    <name type="scientific">Nocardia transvalensis</name>
    <dbReference type="NCBI Taxonomy" id="37333"/>
    <lineage>
        <taxon>Bacteria</taxon>
        <taxon>Bacillati</taxon>
        <taxon>Actinomycetota</taxon>
        <taxon>Actinomycetes</taxon>
        <taxon>Mycobacteriales</taxon>
        <taxon>Nocardiaceae</taxon>
        <taxon>Nocardia</taxon>
    </lineage>
</organism>
<name>A0A7W9PBF5_9NOCA</name>
<keyword evidence="2" id="KW-1185">Reference proteome</keyword>
<comment type="caution">
    <text evidence="1">The sequence shown here is derived from an EMBL/GenBank/DDBJ whole genome shotgun (WGS) entry which is preliminary data.</text>
</comment>
<evidence type="ECO:0000313" key="2">
    <source>
        <dbReference type="Proteomes" id="UP000540412"/>
    </source>
</evidence>
<dbReference type="RefSeq" id="WP_157185366.1">
    <property type="nucleotide sequence ID" value="NZ_JACHIT010000001.1"/>
</dbReference>
<dbReference type="AlphaFoldDB" id="A0A7W9PBF5"/>
<protein>
    <submittedName>
        <fullName evidence="1">Uncharacterized protein</fullName>
    </submittedName>
</protein>
<proteinExistence type="predicted"/>
<reference evidence="1 2" key="1">
    <citation type="submission" date="2020-08" db="EMBL/GenBank/DDBJ databases">
        <title>Sequencing the genomes of 1000 actinobacteria strains.</title>
        <authorList>
            <person name="Klenk H.-P."/>
        </authorList>
    </citation>
    <scope>NUCLEOTIDE SEQUENCE [LARGE SCALE GENOMIC DNA]</scope>
    <source>
        <strain evidence="1 2">DSM 43582</strain>
    </source>
</reference>
<sequence>MEAIRHRIEESADRADSRSDAVQLTFRQVENFLGQFPNWAESSDEYRRLRQTLYRPLIEMPVDKRAQAVELTMEALEEATGA</sequence>
<gene>
    <name evidence="1" type="ORF">BJY24_001854</name>
</gene>
<accession>A0A7W9PBF5</accession>
<dbReference type="Proteomes" id="UP000540412">
    <property type="component" value="Unassembled WGS sequence"/>
</dbReference>
<dbReference type="EMBL" id="JACHIT010000001">
    <property type="protein sequence ID" value="MBB5912987.1"/>
    <property type="molecule type" value="Genomic_DNA"/>
</dbReference>
<evidence type="ECO:0000313" key="1">
    <source>
        <dbReference type="EMBL" id="MBB5912987.1"/>
    </source>
</evidence>